<evidence type="ECO:0000256" key="1">
    <source>
        <dbReference type="SAM" id="SignalP"/>
    </source>
</evidence>
<evidence type="ECO:0000313" key="3">
    <source>
        <dbReference type="Proteomes" id="UP000315017"/>
    </source>
</evidence>
<evidence type="ECO:0000313" key="2">
    <source>
        <dbReference type="EMBL" id="QDU29250.1"/>
    </source>
</evidence>
<reference evidence="2 3" key="1">
    <citation type="submission" date="2019-02" db="EMBL/GenBank/DDBJ databases">
        <title>Deep-cultivation of Planctomycetes and their phenomic and genomic characterization uncovers novel biology.</title>
        <authorList>
            <person name="Wiegand S."/>
            <person name="Jogler M."/>
            <person name="Boedeker C."/>
            <person name="Pinto D."/>
            <person name="Vollmers J."/>
            <person name="Rivas-Marin E."/>
            <person name="Kohn T."/>
            <person name="Peeters S.H."/>
            <person name="Heuer A."/>
            <person name="Rast P."/>
            <person name="Oberbeckmann S."/>
            <person name="Bunk B."/>
            <person name="Jeske O."/>
            <person name="Meyerdierks A."/>
            <person name="Storesund J.E."/>
            <person name="Kallscheuer N."/>
            <person name="Luecker S."/>
            <person name="Lage O.M."/>
            <person name="Pohl T."/>
            <person name="Merkel B.J."/>
            <person name="Hornburger P."/>
            <person name="Mueller R.-W."/>
            <person name="Bruemmer F."/>
            <person name="Labrenz M."/>
            <person name="Spormann A.M."/>
            <person name="Op den Camp H."/>
            <person name="Overmann J."/>
            <person name="Amann R."/>
            <person name="Jetten M.S.M."/>
            <person name="Mascher T."/>
            <person name="Medema M.H."/>
            <person name="Devos D.P."/>
            <person name="Kaster A.-K."/>
            <person name="Ovreas L."/>
            <person name="Rohde M."/>
            <person name="Galperin M.Y."/>
            <person name="Jogler C."/>
        </authorList>
    </citation>
    <scope>NUCLEOTIDE SEQUENCE [LARGE SCALE GENOMIC DNA]</scope>
    <source>
        <strain evidence="2 3">ETA_A8</strain>
    </source>
</reference>
<dbReference type="KEGG" id="aagg:ETAA8_43570"/>
<protein>
    <submittedName>
        <fullName evidence="2">Uncharacterized protein</fullName>
    </submittedName>
</protein>
<dbReference type="RefSeq" id="WP_145092810.1">
    <property type="nucleotide sequence ID" value="NZ_CP036274.1"/>
</dbReference>
<keyword evidence="3" id="KW-1185">Reference proteome</keyword>
<proteinExistence type="predicted"/>
<dbReference type="AlphaFoldDB" id="A0A517YG95"/>
<feature type="signal peptide" evidence="1">
    <location>
        <begin position="1"/>
        <end position="18"/>
    </location>
</feature>
<keyword evidence="1" id="KW-0732">Signal</keyword>
<sequence precursor="true">MRSILCIALLLLPGATWAEETFLTIQQVRGNQIVVVKDVGGTGRRGGGAAMAGRGAGAAANQTTVLTVPADAKITTAMRERRTSEFRVGGELAGGLQHGIFREMKGPLSARIVTESSRITEINVITPQIDINQSQTNASGQTVIAVRPKRPPVKKK</sequence>
<feature type="chain" id="PRO_5022206368" evidence="1">
    <location>
        <begin position="19"/>
        <end position="156"/>
    </location>
</feature>
<gene>
    <name evidence="2" type="ORF">ETAA8_43570</name>
</gene>
<dbReference type="OrthoDB" id="284172at2"/>
<organism evidence="2 3">
    <name type="scientific">Anatilimnocola aggregata</name>
    <dbReference type="NCBI Taxonomy" id="2528021"/>
    <lineage>
        <taxon>Bacteria</taxon>
        <taxon>Pseudomonadati</taxon>
        <taxon>Planctomycetota</taxon>
        <taxon>Planctomycetia</taxon>
        <taxon>Pirellulales</taxon>
        <taxon>Pirellulaceae</taxon>
        <taxon>Anatilimnocola</taxon>
    </lineage>
</organism>
<dbReference type="Proteomes" id="UP000315017">
    <property type="component" value="Chromosome"/>
</dbReference>
<accession>A0A517YG95</accession>
<dbReference type="EMBL" id="CP036274">
    <property type="protein sequence ID" value="QDU29250.1"/>
    <property type="molecule type" value="Genomic_DNA"/>
</dbReference>
<name>A0A517YG95_9BACT</name>